<evidence type="ECO:0000259" key="17">
    <source>
        <dbReference type="Pfam" id="PF22936"/>
    </source>
</evidence>
<comment type="caution">
    <text evidence="18">The sequence shown here is derived from an EMBL/GenBank/DDBJ whole genome shotgun (WGS) entry which is preliminary data.</text>
</comment>
<evidence type="ECO:0000256" key="14">
    <source>
        <dbReference type="ARBA" id="ARBA00022932"/>
    </source>
</evidence>
<keyword evidence="16" id="KW-0233">DNA recombination</keyword>
<organism evidence="18 19">
    <name type="scientific">Puccinia sorghi</name>
    <dbReference type="NCBI Taxonomy" id="27349"/>
    <lineage>
        <taxon>Eukaryota</taxon>
        <taxon>Fungi</taxon>
        <taxon>Dikarya</taxon>
        <taxon>Basidiomycota</taxon>
        <taxon>Pucciniomycotina</taxon>
        <taxon>Pucciniomycetes</taxon>
        <taxon>Pucciniales</taxon>
        <taxon>Pucciniaceae</taxon>
        <taxon>Puccinia</taxon>
    </lineage>
</organism>
<dbReference type="GO" id="GO:0003964">
    <property type="term" value="F:RNA-directed DNA polymerase activity"/>
    <property type="evidence" value="ECO:0007669"/>
    <property type="project" value="UniProtKB-KW"/>
</dbReference>
<evidence type="ECO:0000256" key="2">
    <source>
        <dbReference type="ARBA" id="ARBA00022612"/>
    </source>
</evidence>
<protein>
    <recommendedName>
        <fullName evidence="17">Retrovirus-related Pol polyprotein from transposon TNT 1-94-like beta-barrel domain-containing protein</fullName>
    </recommendedName>
</protein>
<dbReference type="GO" id="GO:0004519">
    <property type="term" value="F:endonuclease activity"/>
    <property type="evidence" value="ECO:0007669"/>
    <property type="project" value="UniProtKB-KW"/>
</dbReference>
<dbReference type="GO" id="GO:0008233">
    <property type="term" value="F:peptidase activity"/>
    <property type="evidence" value="ECO:0007669"/>
    <property type="project" value="UniProtKB-KW"/>
</dbReference>
<evidence type="ECO:0000256" key="7">
    <source>
        <dbReference type="ARBA" id="ARBA00022741"/>
    </source>
</evidence>
<dbReference type="EMBL" id="LAVV01008050">
    <property type="protein sequence ID" value="KNZ53951.1"/>
    <property type="molecule type" value="Genomic_DNA"/>
</dbReference>
<evidence type="ECO:0000313" key="18">
    <source>
        <dbReference type="EMBL" id="KNZ53951.1"/>
    </source>
</evidence>
<evidence type="ECO:0000256" key="8">
    <source>
        <dbReference type="ARBA" id="ARBA00022759"/>
    </source>
</evidence>
<dbReference type="PANTHER" id="PTHR42648">
    <property type="entry name" value="TRANSPOSASE, PUTATIVE-RELATED"/>
    <property type="match status" value="1"/>
</dbReference>
<dbReference type="InterPro" id="IPR036397">
    <property type="entry name" value="RNaseH_sf"/>
</dbReference>
<keyword evidence="9" id="KW-0378">Hydrolase</keyword>
<evidence type="ECO:0000256" key="4">
    <source>
        <dbReference type="ARBA" id="ARBA00022695"/>
    </source>
</evidence>
<feature type="domain" description="Retrovirus-related Pol polyprotein from transposon TNT 1-94-like beta-barrel" evidence="17">
    <location>
        <begin position="6"/>
        <end position="78"/>
    </location>
</feature>
<keyword evidence="14" id="KW-0239">DNA-directed DNA polymerase</keyword>
<keyword evidence="13" id="KW-0695">RNA-directed DNA polymerase</keyword>
<dbReference type="Pfam" id="PF22936">
    <property type="entry name" value="Pol_BBD"/>
    <property type="match status" value="1"/>
</dbReference>
<keyword evidence="10" id="KW-0067">ATP-binding</keyword>
<dbReference type="GO" id="GO:0046872">
    <property type="term" value="F:metal ion binding"/>
    <property type="evidence" value="ECO:0007669"/>
    <property type="project" value="UniProtKB-KW"/>
</dbReference>
<evidence type="ECO:0000256" key="13">
    <source>
        <dbReference type="ARBA" id="ARBA00022918"/>
    </source>
</evidence>
<evidence type="ECO:0000256" key="11">
    <source>
        <dbReference type="ARBA" id="ARBA00022842"/>
    </source>
</evidence>
<evidence type="ECO:0000313" key="19">
    <source>
        <dbReference type="Proteomes" id="UP000037035"/>
    </source>
</evidence>
<keyword evidence="6" id="KW-0479">Metal-binding</keyword>
<keyword evidence="15" id="KW-0917">Virion maturation</keyword>
<evidence type="ECO:0000256" key="9">
    <source>
        <dbReference type="ARBA" id="ARBA00022801"/>
    </source>
</evidence>
<gene>
    <name evidence="18" type="ORF">VP01_3093g5</name>
</gene>
<evidence type="ECO:0000256" key="3">
    <source>
        <dbReference type="ARBA" id="ARBA00022670"/>
    </source>
</evidence>
<name>A0A0L6UZH9_9BASI</name>
<dbReference type="GO" id="GO:0015074">
    <property type="term" value="P:DNA integration"/>
    <property type="evidence" value="ECO:0007669"/>
    <property type="project" value="UniProtKB-KW"/>
</dbReference>
<dbReference type="GO" id="GO:0006508">
    <property type="term" value="P:proteolysis"/>
    <property type="evidence" value="ECO:0007669"/>
    <property type="project" value="UniProtKB-KW"/>
</dbReference>
<keyword evidence="14" id="KW-0808">Transferase</keyword>
<evidence type="ECO:0000256" key="5">
    <source>
        <dbReference type="ARBA" id="ARBA00022722"/>
    </source>
</evidence>
<keyword evidence="19" id="KW-1185">Reference proteome</keyword>
<dbReference type="Proteomes" id="UP000037035">
    <property type="component" value="Unassembled WGS sequence"/>
</dbReference>
<accession>A0A0L6UZH9</accession>
<dbReference type="GO" id="GO:0005524">
    <property type="term" value="F:ATP binding"/>
    <property type="evidence" value="ECO:0007669"/>
    <property type="project" value="UniProtKB-KW"/>
</dbReference>
<keyword evidence="3" id="KW-0645">Protease</keyword>
<sequence>SADHLILDSGTSAHIFKNSCFFKSLEVGKFDVIKNGKKDVTLPIKGKAMVLLLWGEGTLSLENCLDVPDIFINLVSGEKENFECKSCVLSKITKQLFKKQSTLAEKPFQRLNLDLIGPIQPESTHKHQYVLNLIDNSSRYIAGFPLTHKKYNRCPHQSVDSQREILISEPHHPEHNSRAERTKRTIVESIRSTFASSHLPNKLWHEVLKSCCLSLKQIPRKEDYLSPWEIINWRKFPTEMLQPVGTPLVILKMTRHKG</sequence>
<dbReference type="InterPro" id="IPR039537">
    <property type="entry name" value="Retrotran_Ty1/copia-like"/>
</dbReference>
<reference evidence="18 19" key="1">
    <citation type="submission" date="2015-08" db="EMBL/GenBank/DDBJ databases">
        <title>Next Generation Sequencing and Analysis of the Genome of Puccinia sorghi L Schw, the Causal Agent of Maize Common Rust.</title>
        <authorList>
            <person name="Rochi L."/>
            <person name="Burguener G."/>
            <person name="Darino M."/>
            <person name="Turjanski A."/>
            <person name="Kreff E."/>
            <person name="Dieguez M.J."/>
            <person name="Sacco F."/>
        </authorList>
    </citation>
    <scope>NUCLEOTIDE SEQUENCE [LARGE SCALE GENOMIC DNA]</scope>
    <source>
        <strain evidence="18 19">RO10H11247</strain>
    </source>
</reference>
<keyword evidence="4" id="KW-0548">Nucleotidyltransferase</keyword>
<dbReference type="GO" id="GO:0006310">
    <property type="term" value="P:DNA recombination"/>
    <property type="evidence" value="ECO:0007669"/>
    <property type="project" value="UniProtKB-KW"/>
</dbReference>
<evidence type="ECO:0000256" key="6">
    <source>
        <dbReference type="ARBA" id="ARBA00022723"/>
    </source>
</evidence>
<dbReference type="Gene3D" id="3.30.420.10">
    <property type="entry name" value="Ribonuclease H-like superfamily/Ribonuclease H"/>
    <property type="match status" value="2"/>
</dbReference>
<keyword evidence="7" id="KW-0547">Nucleotide-binding</keyword>
<dbReference type="OrthoDB" id="775972at2759"/>
<evidence type="ECO:0000256" key="12">
    <source>
        <dbReference type="ARBA" id="ARBA00022908"/>
    </source>
</evidence>
<keyword evidence="11" id="KW-0460">Magnesium</keyword>
<evidence type="ECO:0000256" key="10">
    <source>
        <dbReference type="ARBA" id="ARBA00022840"/>
    </source>
</evidence>
<keyword evidence="12" id="KW-0229">DNA integration</keyword>
<keyword evidence="2" id="KW-1188">Viral release from host cell</keyword>
<dbReference type="GO" id="GO:0003676">
    <property type="term" value="F:nucleic acid binding"/>
    <property type="evidence" value="ECO:0007669"/>
    <property type="project" value="InterPro"/>
</dbReference>
<evidence type="ECO:0000256" key="16">
    <source>
        <dbReference type="ARBA" id="ARBA00023172"/>
    </source>
</evidence>
<dbReference type="VEuPathDB" id="FungiDB:VP01_3093g5"/>
<dbReference type="SUPFAM" id="SSF53098">
    <property type="entry name" value="Ribonuclease H-like"/>
    <property type="match status" value="1"/>
</dbReference>
<dbReference type="GO" id="GO:0003887">
    <property type="term" value="F:DNA-directed DNA polymerase activity"/>
    <property type="evidence" value="ECO:0007669"/>
    <property type="project" value="UniProtKB-KW"/>
</dbReference>
<comment type="function">
    <text evidence="1">The aspartyl protease (PR) mediates the proteolytic cleavages of the Gag and Gag-Pol polyproteins after assembly of the VLP.</text>
</comment>
<proteinExistence type="predicted"/>
<dbReference type="PANTHER" id="PTHR42648:SF11">
    <property type="entry name" value="TRANSPOSON TY4-P GAG-POL POLYPROTEIN"/>
    <property type="match status" value="1"/>
</dbReference>
<keyword evidence="5" id="KW-0540">Nuclease</keyword>
<evidence type="ECO:0000256" key="15">
    <source>
        <dbReference type="ARBA" id="ARBA00023113"/>
    </source>
</evidence>
<keyword evidence="8" id="KW-0255">Endonuclease</keyword>
<dbReference type="InterPro" id="IPR012337">
    <property type="entry name" value="RNaseH-like_sf"/>
</dbReference>
<dbReference type="AlphaFoldDB" id="A0A0L6UZH9"/>
<evidence type="ECO:0000256" key="1">
    <source>
        <dbReference type="ARBA" id="ARBA00002180"/>
    </source>
</evidence>
<feature type="non-terminal residue" evidence="18">
    <location>
        <position position="1"/>
    </location>
</feature>
<dbReference type="InterPro" id="IPR054722">
    <property type="entry name" value="PolX-like_BBD"/>
</dbReference>